<evidence type="ECO:0000313" key="10">
    <source>
        <dbReference type="EMBL" id="MCY6957348.1"/>
    </source>
</evidence>
<dbReference type="CDD" id="cd00349">
    <property type="entry name" value="Ribosomal_L11"/>
    <property type="match status" value="1"/>
</dbReference>
<organism evidence="10 11">
    <name type="scientific">Clostridium brassicae</name>
    <dbReference type="NCBI Taxonomy" id="2999072"/>
    <lineage>
        <taxon>Bacteria</taxon>
        <taxon>Bacillati</taxon>
        <taxon>Bacillota</taxon>
        <taxon>Clostridia</taxon>
        <taxon>Eubacteriales</taxon>
        <taxon>Clostridiaceae</taxon>
        <taxon>Clostridium</taxon>
    </lineage>
</organism>
<dbReference type="InterPro" id="IPR006519">
    <property type="entry name" value="Ribosomal_uL11_bac-typ"/>
</dbReference>
<evidence type="ECO:0000259" key="8">
    <source>
        <dbReference type="Pfam" id="PF00298"/>
    </source>
</evidence>
<dbReference type="GO" id="GO:0005840">
    <property type="term" value="C:ribosome"/>
    <property type="evidence" value="ECO:0007669"/>
    <property type="project" value="UniProtKB-KW"/>
</dbReference>
<dbReference type="SUPFAM" id="SSF46906">
    <property type="entry name" value="Ribosomal protein L11, C-terminal domain"/>
    <property type="match status" value="1"/>
</dbReference>
<comment type="caution">
    <text evidence="10">The sequence shown here is derived from an EMBL/GenBank/DDBJ whole genome shotgun (WGS) entry which is preliminary data.</text>
</comment>
<dbReference type="RefSeq" id="WP_268059712.1">
    <property type="nucleotide sequence ID" value="NZ_JAPQFJ010000002.1"/>
</dbReference>
<dbReference type="PANTHER" id="PTHR11661:SF1">
    <property type="entry name" value="LARGE RIBOSOMAL SUBUNIT PROTEIN UL11M"/>
    <property type="match status" value="1"/>
</dbReference>
<comment type="subunit">
    <text evidence="5">Part of the ribosomal stalk of the 50S ribosomal subunit. Interacts with L10 and the large rRNA to form the base of the stalk. L10 forms an elongated spine to which L12 dimers bind in a sequential fashion forming a multimeric L10(L12)X complex.</text>
</comment>
<comment type="PTM">
    <text evidence="5 7">One or more lysine residues are methylated.</text>
</comment>
<accession>A0ABT4D6N8</accession>
<dbReference type="InterPro" id="IPR000911">
    <property type="entry name" value="Ribosomal_uL11"/>
</dbReference>
<comment type="function">
    <text evidence="5 7">Forms part of the ribosomal stalk which helps the ribosome interact with GTP-bound translation factors.</text>
</comment>
<evidence type="ECO:0000256" key="5">
    <source>
        <dbReference type="HAMAP-Rule" id="MF_00736"/>
    </source>
</evidence>
<keyword evidence="5 7" id="KW-0699">rRNA-binding</keyword>
<comment type="similarity">
    <text evidence="1 5 6">Belongs to the universal ribosomal protein uL11 family.</text>
</comment>
<keyword evidence="11" id="KW-1185">Reference proteome</keyword>
<dbReference type="Proteomes" id="UP001144612">
    <property type="component" value="Unassembled WGS sequence"/>
</dbReference>
<dbReference type="Pfam" id="PF00298">
    <property type="entry name" value="Ribosomal_L11"/>
    <property type="match status" value="1"/>
</dbReference>
<keyword evidence="2 5" id="KW-0488">Methylation</keyword>
<evidence type="ECO:0000256" key="3">
    <source>
        <dbReference type="ARBA" id="ARBA00022980"/>
    </source>
</evidence>
<reference evidence="10" key="1">
    <citation type="submission" date="2022-12" db="EMBL/GenBank/DDBJ databases">
        <title>Clostridium sp. nov., isolated from industrial wastewater.</title>
        <authorList>
            <person name="Jiayan W."/>
        </authorList>
    </citation>
    <scope>NUCLEOTIDE SEQUENCE</scope>
    <source>
        <strain evidence="10">ZC22-4</strain>
    </source>
</reference>
<keyword evidence="3 5" id="KW-0689">Ribosomal protein</keyword>
<evidence type="ECO:0000259" key="9">
    <source>
        <dbReference type="Pfam" id="PF03946"/>
    </source>
</evidence>
<evidence type="ECO:0000256" key="1">
    <source>
        <dbReference type="ARBA" id="ARBA00010537"/>
    </source>
</evidence>
<evidence type="ECO:0000256" key="7">
    <source>
        <dbReference type="RuleBase" id="RU003979"/>
    </source>
</evidence>
<evidence type="ECO:0000256" key="2">
    <source>
        <dbReference type="ARBA" id="ARBA00022481"/>
    </source>
</evidence>
<dbReference type="Pfam" id="PF03946">
    <property type="entry name" value="Ribosomal_L11_N"/>
    <property type="match status" value="1"/>
</dbReference>
<gene>
    <name evidence="5 10" type="primary">rplK</name>
    <name evidence="10" type="ORF">OW729_01875</name>
</gene>
<feature type="domain" description="Large ribosomal subunit protein uL11 C-terminal" evidence="8">
    <location>
        <begin position="71"/>
        <end position="139"/>
    </location>
</feature>
<proteinExistence type="inferred from homology"/>
<dbReference type="NCBIfam" id="TIGR01632">
    <property type="entry name" value="L11_bact"/>
    <property type="match status" value="1"/>
</dbReference>
<sequence length="141" mass="14798">MAKKVMGMIKLQLPAGKATPAPPVGPALGQHGVNIMAFCKEYNAKTANQAGMTIPVIISVYQDRSFSFILKTPPAAVLIKKAVGLDSGSGEPNRKKVGKLTQAQLKEIAETKMPDLNAGSIETAMSMIAGTARSMGVTVEE</sequence>
<dbReference type="Gene3D" id="3.30.1550.10">
    <property type="entry name" value="Ribosomal protein L11/L12, N-terminal domain"/>
    <property type="match status" value="1"/>
</dbReference>
<evidence type="ECO:0000313" key="11">
    <source>
        <dbReference type="Proteomes" id="UP001144612"/>
    </source>
</evidence>
<dbReference type="InterPro" id="IPR020783">
    <property type="entry name" value="Ribosomal_uL11_C"/>
</dbReference>
<dbReference type="PANTHER" id="PTHR11661">
    <property type="entry name" value="60S RIBOSOMAL PROTEIN L12"/>
    <property type="match status" value="1"/>
</dbReference>
<evidence type="ECO:0000256" key="6">
    <source>
        <dbReference type="RuleBase" id="RU003978"/>
    </source>
</evidence>
<dbReference type="SMART" id="SM00649">
    <property type="entry name" value="RL11"/>
    <property type="match status" value="1"/>
</dbReference>
<dbReference type="EMBL" id="JAPQFJ010000002">
    <property type="protein sequence ID" value="MCY6957348.1"/>
    <property type="molecule type" value="Genomic_DNA"/>
</dbReference>
<name>A0ABT4D6N8_9CLOT</name>
<dbReference type="Gene3D" id="1.10.10.250">
    <property type="entry name" value="Ribosomal protein L11, C-terminal domain"/>
    <property type="match status" value="1"/>
</dbReference>
<evidence type="ECO:0000256" key="4">
    <source>
        <dbReference type="ARBA" id="ARBA00023274"/>
    </source>
</evidence>
<dbReference type="SUPFAM" id="SSF54747">
    <property type="entry name" value="Ribosomal L11/L12e N-terminal domain"/>
    <property type="match status" value="1"/>
</dbReference>
<dbReference type="InterPro" id="IPR036796">
    <property type="entry name" value="Ribosomal_uL11_N_sf"/>
</dbReference>
<dbReference type="InterPro" id="IPR036769">
    <property type="entry name" value="Ribosomal_uL11_C_sf"/>
</dbReference>
<protein>
    <recommendedName>
        <fullName evidence="5">Large ribosomal subunit protein uL11</fullName>
    </recommendedName>
</protein>
<feature type="domain" description="Large ribosomal subunit protein uL11 N-terminal" evidence="9">
    <location>
        <begin position="9"/>
        <end position="66"/>
    </location>
</feature>
<dbReference type="HAMAP" id="MF_00736">
    <property type="entry name" value="Ribosomal_uL11"/>
    <property type="match status" value="1"/>
</dbReference>
<keyword evidence="4 5" id="KW-0687">Ribonucleoprotein</keyword>
<dbReference type="InterPro" id="IPR020784">
    <property type="entry name" value="Ribosomal_uL11_N"/>
</dbReference>
<keyword evidence="5 7" id="KW-0694">RNA-binding</keyword>